<evidence type="ECO:0000256" key="2">
    <source>
        <dbReference type="ARBA" id="ARBA00023125"/>
    </source>
</evidence>
<proteinExistence type="predicted"/>
<dbReference type="OMA" id="QNKRQIC"/>
<dbReference type="AlphaFoldDB" id="S7WCZ8"/>
<keyword evidence="2 5" id="KW-0238">DNA-binding</keyword>
<dbReference type="SMART" id="SM00389">
    <property type="entry name" value="HOX"/>
    <property type="match status" value="1"/>
</dbReference>
<evidence type="ECO:0000313" key="9">
    <source>
        <dbReference type="Proteomes" id="UP000014978"/>
    </source>
</evidence>
<dbReference type="Proteomes" id="UP000014978">
    <property type="component" value="Unassembled WGS sequence"/>
</dbReference>
<evidence type="ECO:0000256" key="3">
    <source>
        <dbReference type="ARBA" id="ARBA00023155"/>
    </source>
</evidence>
<dbReference type="Gene3D" id="1.10.10.60">
    <property type="entry name" value="Homeodomain-like"/>
    <property type="match status" value="1"/>
</dbReference>
<dbReference type="GO" id="GO:0030154">
    <property type="term" value="P:cell differentiation"/>
    <property type="evidence" value="ECO:0007669"/>
    <property type="project" value="TreeGrafter"/>
</dbReference>
<feature type="domain" description="Homeobox" evidence="7">
    <location>
        <begin position="33"/>
        <end position="87"/>
    </location>
</feature>
<sequence length="144" mass="17342">MKIEGLNLLEVDAAVGLLKLDYIYRMKSIYGLKTKKTMLQQEVLKEVYKLTSFPSTETRIEMALLLGVTQRSIQVWFQNKRQMAKRKKRFKNEDQEKYVNEYNKFLEKNINCEEQDELYDIPTYTLYKIIVKCEKRLDKRELNK</sequence>
<dbReference type="OrthoDB" id="6159439at2759"/>
<feature type="DNA-binding region" description="Homeobox" evidence="5">
    <location>
        <begin position="35"/>
        <end position="88"/>
    </location>
</feature>
<evidence type="ECO:0000256" key="5">
    <source>
        <dbReference type="PROSITE-ProRule" id="PRU00108"/>
    </source>
</evidence>
<protein>
    <submittedName>
        <fullName evidence="8">Homeobox domain containing protein</fullName>
    </submittedName>
</protein>
<dbReference type="InParanoid" id="S7WCZ8"/>
<dbReference type="Pfam" id="PF00046">
    <property type="entry name" value="Homeodomain"/>
    <property type="match status" value="1"/>
</dbReference>
<keyword evidence="9" id="KW-1185">Reference proteome</keyword>
<evidence type="ECO:0000256" key="6">
    <source>
        <dbReference type="RuleBase" id="RU000682"/>
    </source>
</evidence>
<comment type="caution">
    <text evidence="8">The sequence shown here is derived from an EMBL/GenBank/DDBJ whole genome shotgun (WGS) entry which is preliminary data.</text>
</comment>
<dbReference type="CDD" id="cd00086">
    <property type="entry name" value="homeodomain"/>
    <property type="match status" value="1"/>
</dbReference>
<dbReference type="STRING" id="1358809.S7WCZ8"/>
<evidence type="ECO:0000256" key="4">
    <source>
        <dbReference type="ARBA" id="ARBA00023242"/>
    </source>
</evidence>
<dbReference type="InterPro" id="IPR017970">
    <property type="entry name" value="Homeobox_CS"/>
</dbReference>
<dbReference type="PROSITE" id="PS50071">
    <property type="entry name" value="HOMEOBOX_2"/>
    <property type="match status" value="1"/>
</dbReference>
<dbReference type="PANTHER" id="PTHR24324:SF5">
    <property type="entry name" value="HEMATOPOIETICALLY-EXPRESSED HOMEOBOX PROTEIN HHEX"/>
    <property type="match status" value="1"/>
</dbReference>
<dbReference type="GO" id="GO:0005634">
    <property type="term" value="C:nucleus"/>
    <property type="evidence" value="ECO:0007669"/>
    <property type="project" value="UniProtKB-SubCell"/>
</dbReference>
<evidence type="ECO:0000259" key="7">
    <source>
        <dbReference type="PROSITE" id="PS50071"/>
    </source>
</evidence>
<organism evidence="8 9">
    <name type="scientific">Spraguea lophii (strain 42_110)</name>
    <name type="common">Microsporidian parasite</name>
    <dbReference type="NCBI Taxonomy" id="1358809"/>
    <lineage>
        <taxon>Eukaryota</taxon>
        <taxon>Fungi</taxon>
        <taxon>Fungi incertae sedis</taxon>
        <taxon>Microsporidia</taxon>
        <taxon>Spragueidae</taxon>
        <taxon>Spraguea</taxon>
    </lineage>
</organism>
<gene>
    <name evidence="8" type="ORF">SLOPH_440</name>
</gene>
<dbReference type="GO" id="GO:0000981">
    <property type="term" value="F:DNA-binding transcription factor activity, RNA polymerase II-specific"/>
    <property type="evidence" value="ECO:0007669"/>
    <property type="project" value="InterPro"/>
</dbReference>
<evidence type="ECO:0000256" key="1">
    <source>
        <dbReference type="ARBA" id="ARBA00004123"/>
    </source>
</evidence>
<dbReference type="PANTHER" id="PTHR24324">
    <property type="entry name" value="HOMEOBOX PROTEIN HHEX"/>
    <property type="match status" value="1"/>
</dbReference>
<dbReference type="InterPro" id="IPR001356">
    <property type="entry name" value="HD"/>
</dbReference>
<dbReference type="PROSITE" id="PS00027">
    <property type="entry name" value="HOMEOBOX_1"/>
    <property type="match status" value="1"/>
</dbReference>
<comment type="subcellular location">
    <subcellularLocation>
        <location evidence="1 5 6">Nucleus</location>
    </subcellularLocation>
</comment>
<dbReference type="InterPro" id="IPR051000">
    <property type="entry name" value="Homeobox_DNA-bind_prot"/>
</dbReference>
<dbReference type="GO" id="GO:0000978">
    <property type="term" value="F:RNA polymerase II cis-regulatory region sequence-specific DNA binding"/>
    <property type="evidence" value="ECO:0007669"/>
    <property type="project" value="TreeGrafter"/>
</dbReference>
<dbReference type="VEuPathDB" id="MicrosporidiaDB:SLOPH_440"/>
<name>S7WCZ8_SPRLO</name>
<keyword evidence="3 5" id="KW-0371">Homeobox</keyword>
<dbReference type="EMBL" id="ATCN01000168">
    <property type="protein sequence ID" value="EPR79657.1"/>
    <property type="molecule type" value="Genomic_DNA"/>
</dbReference>
<dbReference type="HOGENOM" id="CLU_128308_0_0_1"/>
<accession>S7WCZ8</accession>
<reference evidence="9" key="1">
    <citation type="journal article" date="2013" name="PLoS Genet.">
        <title>The genome of Spraguea lophii and the basis of host-microsporidian interactions.</title>
        <authorList>
            <person name="Campbell S.E."/>
            <person name="Williams T.A."/>
            <person name="Yousuf A."/>
            <person name="Soanes D.M."/>
            <person name="Paszkiewicz K.H."/>
            <person name="Williams B.A.P."/>
        </authorList>
    </citation>
    <scope>NUCLEOTIDE SEQUENCE [LARGE SCALE GENOMIC DNA]</scope>
    <source>
        <strain evidence="9">42_110</strain>
    </source>
</reference>
<evidence type="ECO:0000313" key="8">
    <source>
        <dbReference type="EMBL" id="EPR79657.1"/>
    </source>
</evidence>
<dbReference type="SUPFAM" id="SSF46689">
    <property type="entry name" value="Homeodomain-like"/>
    <property type="match status" value="1"/>
</dbReference>
<dbReference type="InterPro" id="IPR009057">
    <property type="entry name" value="Homeodomain-like_sf"/>
</dbReference>
<keyword evidence="4 5" id="KW-0539">Nucleus</keyword>